<dbReference type="RefSeq" id="WP_087107904.1">
    <property type="nucleotide sequence ID" value="NZ_CBCSCN010000001.1"/>
</dbReference>
<dbReference type="InterPro" id="IPR051398">
    <property type="entry name" value="Polysacch_Deacetylase"/>
</dbReference>
<dbReference type="GO" id="GO:0016810">
    <property type="term" value="F:hydrolase activity, acting on carbon-nitrogen (but not peptide) bonds"/>
    <property type="evidence" value="ECO:0007669"/>
    <property type="project" value="InterPro"/>
</dbReference>
<sequence length="352" mass="39461">MLRRIKTLFSLTLALSLFSSMAQAVVVLQYHHIDDTTPKSTSTSPALFKEHLNWIKENNYRVAPLTEITDLLRTGQPLPDKTIVITFDDAFTSIYEQAFPALKEHNYPFTIFINTGSVDERHRRALSWKQLREMGEAGATLANHTIDHGHLVERLPDEKKQEWLDRIATELRTAEKRIKEETGQNHKLLAWPFGETTPELEQLVLNKGYIALGQQSGAVGLDSNKAKLPRYPMGAGYGSMKNFPLKAKSLALPVTSITPESSLAPTDGNLAPLQITLKPGQWNAGQIACYALGSTLDINWLDKQKTIFEIAMPSPLPLGRSRINCTAPGPEGRWFWFSKDWVRLTQDGQALD</sequence>
<dbReference type="EMBL" id="FWPT01000002">
    <property type="protein sequence ID" value="SMA40692.1"/>
    <property type="molecule type" value="Genomic_DNA"/>
</dbReference>
<accession>A0A1X7AH58</accession>
<feature type="domain" description="NodB homology" evidence="4">
    <location>
        <begin position="81"/>
        <end position="284"/>
    </location>
</feature>
<evidence type="ECO:0000256" key="1">
    <source>
        <dbReference type="ARBA" id="ARBA00004613"/>
    </source>
</evidence>
<dbReference type="PANTHER" id="PTHR34216:SF3">
    <property type="entry name" value="POLY-BETA-1,6-N-ACETYL-D-GLUCOSAMINE N-DEACETYLASE"/>
    <property type="match status" value="1"/>
</dbReference>
<dbReference type="CDD" id="cd10973">
    <property type="entry name" value="CE4_DAC_u4_5s"/>
    <property type="match status" value="1"/>
</dbReference>
<dbReference type="OrthoDB" id="9814639at2"/>
<evidence type="ECO:0000313" key="6">
    <source>
        <dbReference type="Proteomes" id="UP000196573"/>
    </source>
</evidence>
<feature type="signal peptide" evidence="3">
    <location>
        <begin position="1"/>
        <end position="24"/>
    </location>
</feature>
<dbReference type="Proteomes" id="UP000196573">
    <property type="component" value="Unassembled WGS sequence"/>
</dbReference>
<dbReference type="Pfam" id="PF01522">
    <property type="entry name" value="Polysacc_deac_1"/>
    <property type="match status" value="1"/>
</dbReference>
<dbReference type="GO" id="GO:0005975">
    <property type="term" value="P:carbohydrate metabolic process"/>
    <property type="evidence" value="ECO:0007669"/>
    <property type="project" value="InterPro"/>
</dbReference>
<dbReference type="AlphaFoldDB" id="A0A1X7AH58"/>
<protein>
    <submittedName>
        <fullName evidence="5">Poly-beta-1,6-N-acetyl-D-glucosamine N-deacetylase</fullName>
        <ecNumber evidence="5">3.5.1.-</ecNumber>
    </submittedName>
</protein>
<reference evidence="5 6" key="1">
    <citation type="submission" date="2017-03" db="EMBL/GenBank/DDBJ databases">
        <authorList>
            <person name="Afonso C.L."/>
            <person name="Miller P.J."/>
            <person name="Scott M.A."/>
            <person name="Spackman E."/>
            <person name="Goraichik I."/>
            <person name="Dimitrov K.M."/>
            <person name="Suarez D.L."/>
            <person name="Swayne D.E."/>
        </authorList>
    </citation>
    <scope>NUCLEOTIDE SEQUENCE [LARGE SCALE GENOMIC DNA]</scope>
    <source>
        <strain evidence="5">SB41UT1</strain>
    </source>
</reference>
<dbReference type="SUPFAM" id="SSF88713">
    <property type="entry name" value="Glycoside hydrolase/deacetylase"/>
    <property type="match status" value="1"/>
</dbReference>
<proteinExistence type="predicted"/>
<dbReference type="InterPro" id="IPR011330">
    <property type="entry name" value="Glyco_hydro/deAcase_b/a-brl"/>
</dbReference>
<dbReference type="PROSITE" id="PS51677">
    <property type="entry name" value="NODB"/>
    <property type="match status" value="1"/>
</dbReference>
<dbReference type="EC" id="3.5.1.-" evidence="5"/>
<dbReference type="InterPro" id="IPR002509">
    <property type="entry name" value="NODB_dom"/>
</dbReference>
<dbReference type="GO" id="GO:0005576">
    <property type="term" value="C:extracellular region"/>
    <property type="evidence" value="ECO:0007669"/>
    <property type="project" value="UniProtKB-SubCell"/>
</dbReference>
<evidence type="ECO:0000313" key="5">
    <source>
        <dbReference type="EMBL" id="SMA40692.1"/>
    </source>
</evidence>
<comment type="subcellular location">
    <subcellularLocation>
        <location evidence="1">Secreted</location>
    </subcellularLocation>
</comment>
<keyword evidence="2 3" id="KW-0732">Signal</keyword>
<gene>
    <name evidence="5" type="primary">pgaB</name>
    <name evidence="5" type="ORF">EHSB41UT_01225</name>
</gene>
<dbReference type="PANTHER" id="PTHR34216">
    <property type="match status" value="1"/>
</dbReference>
<keyword evidence="5" id="KW-0378">Hydrolase</keyword>
<dbReference type="Gene3D" id="3.20.20.370">
    <property type="entry name" value="Glycoside hydrolase/deacetylase"/>
    <property type="match status" value="1"/>
</dbReference>
<feature type="chain" id="PRO_5012620515" evidence="3">
    <location>
        <begin position="25"/>
        <end position="352"/>
    </location>
</feature>
<name>A0A1X7AH58_9GAMM</name>
<evidence type="ECO:0000259" key="4">
    <source>
        <dbReference type="PROSITE" id="PS51677"/>
    </source>
</evidence>
<evidence type="ECO:0000256" key="3">
    <source>
        <dbReference type="SAM" id="SignalP"/>
    </source>
</evidence>
<organism evidence="5 6">
    <name type="scientific">Parendozoicomonas haliclonae</name>
    <dbReference type="NCBI Taxonomy" id="1960125"/>
    <lineage>
        <taxon>Bacteria</taxon>
        <taxon>Pseudomonadati</taxon>
        <taxon>Pseudomonadota</taxon>
        <taxon>Gammaproteobacteria</taxon>
        <taxon>Oceanospirillales</taxon>
        <taxon>Endozoicomonadaceae</taxon>
        <taxon>Parendozoicomonas</taxon>
    </lineage>
</organism>
<keyword evidence="6" id="KW-1185">Reference proteome</keyword>
<evidence type="ECO:0000256" key="2">
    <source>
        <dbReference type="ARBA" id="ARBA00022729"/>
    </source>
</evidence>